<dbReference type="EMBL" id="UYYB01030854">
    <property type="protein sequence ID" value="VDM73465.1"/>
    <property type="molecule type" value="Genomic_DNA"/>
</dbReference>
<evidence type="ECO:0000256" key="1">
    <source>
        <dbReference type="SAM" id="SignalP"/>
    </source>
</evidence>
<accession>A0A3P7KSH8</accession>
<evidence type="ECO:0008006" key="4">
    <source>
        <dbReference type="Google" id="ProtNLM"/>
    </source>
</evidence>
<evidence type="ECO:0000313" key="2">
    <source>
        <dbReference type="EMBL" id="VDM73465.1"/>
    </source>
</evidence>
<sequence length="104" mass="10872">MMTDVVGLLVLPSTGCAAETDVPNGLCGFIGWLEGAANDNSRQPTQSSQSNNAKLYDDVQTAATRLVKVGAFGGAGTMCRGNVASILSWCPLLDLVSDYIAIYN</sequence>
<dbReference type="AlphaFoldDB" id="A0A3P7KSH8"/>
<organism evidence="2 3">
    <name type="scientific">Strongylus vulgaris</name>
    <name type="common">Blood worm</name>
    <dbReference type="NCBI Taxonomy" id="40348"/>
    <lineage>
        <taxon>Eukaryota</taxon>
        <taxon>Metazoa</taxon>
        <taxon>Ecdysozoa</taxon>
        <taxon>Nematoda</taxon>
        <taxon>Chromadorea</taxon>
        <taxon>Rhabditida</taxon>
        <taxon>Rhabditina</taxon>
        <taxon>Rhabditomorpha</taxon>
        <taxon>Strongyloidea</taxon>
        <taxon>Strongylidae</taxon>
        <taxon>Strongylus</taxon>
    </lineage>
</organism>
<reference evidence="2 3" key="1">
    <citation type="submission" date="2018-11" db="EMBL/GenBank/DDBJ databases">
        <authorList>
            <consortium name="Pathogen Informatics"/>
        </authorList>
    </citation>
    <scope>NUCLEOTIDE SEQUENCE [LARGE SCALE GENOMIC DNA]</scope>
</reference>
<gene>
    <name evidence="2" type="ORF">SVUK_LOCUS8463</name>
</gene>
<protein>
    <recommendedName>
        <fullName evidence="4">Secreted protein</fullName>
    </recommendedName>
</protein>
<keyword evidence="1" id="KW-0732">Signal</keyword>
<name>A0A3P7KSH8_STRVU</name>
<evidence type="ECO:0000313" key="3">
    <source>
        <dbReference type="Proteomes" id="UP000270094"/>
    </source>
</evidence>
<keyword evidence="3" id="KW-1185">Reference proteome</keyword>
<feature type="signal peptide" evidence="1">
    <location>
        <begin position="1"/>
        <end position="17"/>
    </location>
</feature>
<dbReference type="Proteomes" id="UP000270094">
    <property type="component" value="Unassembled WGS sequence"/>
</dbReference>
<proteinExistence type="predicted"/>
<feature type="chain" id="PRO_5018141873" description="Secreted protein" evidence="1">
    <location>
        <begin position="18"/>
        <end position="104"/>
    </location>
</feature>